<name>A0AAV1KRM9_9NEOP</name>
<evidence type="ECO:0000256" key="1">
    <source>
        <dbReference type="ARBA" id="ARBA00010537"/>
    </source>
</evidence>
<dbReference type="Gene3D" id="3.30.1550.10">
    <property type="entry name" value="Ribosomal protein L11/L12, N-terminal domain"/>
    <property type="match status" value="1"/>
</dbReference>
<evidence type="ECO:0000256" key="2">
    <source>
        <dbReference type="ARBA" id="ARBA00022980"/>
    </source>
</evidence>
<sequence length="80" mass="8769">MPPKFDPNEIKIVNLRCVGGEVGATSSLAPKIGPLGLVSLFSCLYHNLTKFCVAVSCVYHIFLVTRQKEFIVNEISVNAM</sequence>
<gene>
    <name evidence="4" type="ORF">PARMNEM_LOCUS5963</name>
</gene>
<dbReference type="GO" id="GO:1990904">
    <property type="term" value="C:ribonucleoprotein complex"/>
    <property type="evidence" value="ECO:0007669"/>
    <property type="project" value="UniProtKB-KW"/>
</dbReference>
<organism evidence="4 5">
    <name type="scientific">Parnassius mnemosyne</name>
    <name type="common">clouded apollo</name>
    <dbReference type="NCBI Taxonomy" id="213953"/>
    <lineage>
        <taxon>Eukaryota</taxon>
        <taxon>Metazoa</taxon>
        <taxon>Ecdysozoa</taxon>
        <taxon>Arthropoda</taxon>
        <taxon>Hexapoda</taxon>
        <taxon>Insecta</taxon>
        <taxon>Pterygota</taxon>
        <taxon>Neoptera</taxon>
        <taxon>Endopterygota</taxon>
        <taxon>Lepidoptera</taxon>
        <taxon>Glossata</taxon>
        <taxon>Ditrysia</taxon>
        <taxon>Papilionoidea</taxon>
        <taxon>Papilionidae</taxon>
        <taxon>Parnassiinae</taxon>
        <taxon>Parnassini</taxon>
        <taxon>Parnassius</taxon>
        <taxon>Driopa</taxon>
    </lineage>
</organism>
<evidence type="ECO:0000313" key="5">
    <source>
        <dbReference type="Proteomes" id="UP001314205"/>
    </source>
</evidence>
<dbReference type="InterPro" id="IPR036796">
    <property type="entry name" value="Ribosomal_uL11_N_sf"/>
</dbReference>
<evidence type="ECO:0000313" key="4">
    <source>
        <dbReference type="EMBL" id="CAK1584787.1"/>
    </source>
</evidence>
<dbReference type="GO" id="GO:0005840">
    <property type="term" value="C:ribosome"/>
    <property type="evidence" value="ECO:0007669"/>
    <property type="project" value="UniProtKB-KW"/>
</dbReference>
<dbReference type="Proteomes" id="UP001314205">
    <property type="component" value="Unassembled WGS sequence"/>
</dbReference>
<dbReference type="SUPFAM" id="SSF54747">
    <property type="entry name" value="Ribosomal L11/L12e N-terminal domain"/>
    <property type="match status" value="1"/>
</dbReference>
<keyword evidence="5" id="KW-1185">Reference proteome</keyword>
<dbReference type="AlphaFoldDB" id="A0AAV1KRM9"/>
<comment type="similarity">
    <text evidence="1">Belongs to the universal ribosomal protein uL11 family.</text>
</comment>
<accession>A0AAV1KRM9</accession>
<protein>
    <submittedName>
        <fullName evidence="4">Uncharacterized protein</fullName>
    </submittedName>
</protein>
<reference evidence="4 5" key="1">
    <citation type="submission" date="2023-11" db="EMBL/GenBank/DDBJ databases">
        <authorList>
            <person name="Hedman E."/>
            <person name="Englund M."/>
            <person name="Stromberg M."/>
            <person name="Nyberg Akerstrom W."/>
            <person name="Nylinder S."/>
            <person name="Jareborg N."/>
            <person name="Kallberg Y."/>
            <person name="Kronander E."/>
        </authorList>
    </citation>
    <scope>NUCLEOTIDE SEQUENCE [LARGE SCALE GENOMIC DNA]</scope>
</reference>
<keyword evidence="3" id="KW-0687">Ribonucleoprotein</keyword>
<dbReference type="EMBL" id="CAVLGL010000068">
    <property type="protein sequence ID" value="CAK1584787.1"/>
    <property type="molecule type" value="Genomic_DNA"/>
</dbReference>
<comment type="caution">
    <text evidence="4">The sequence shown here is derived from an EMBL/GenBank/DDBJ whole genome shotgun (WGS) entry which is preliminary data.</text>
</comment>
<keyword evidence="2" id="KW-0689">Ribosomal protein</keyword>
<evidence type="ECO:0000256" key="3">
    <source>
        <dbReference type="ARBA" id="ARBA00023274"/>
    </source>
</evidence>
<proteinExistence type="inferred from homology"/>